<proteinExistence type="predicted"/>
<dbReference type="Proteomes" id="UP000060071">
    <property type="component" value="Chromosome"/>
</dbReference>
<name>A0ABM5X6P8_9DEIO</name>
<reference evidence="2 3" key="1">
    <citation type="submission" date="2015-12" db="EMBL/GenBank/DDBJ databases">
        <authorList>
            <person name="Kim M.K."/>
            <person name="Srinivasan S."/>
            <person name="Lee J.-J."/>
            <person name="Kim K."/>
        </authorList>
    </citation>
    <scope>NUCLEOTIDE SEQUENCE [LARGE SCALE GENOMIC DNA]</scope>
    <source>
        <strain evidence="2 3">BM2</strain>
    </source>
</reference>
<sequence>MTAFCLLPLFTPDRPLTPVLLAALLPFTLRLTRWMTAGHSGQEATPHARALNVWALHGVALGLIWVGVGLWRQRAGWMPDGAVQVLTGAALAWTSWAFRSVIRRPAGPPTDATLTRWSWSLRGWQVALLMNLIWTALRFPLNPQMLQPLALILAAELLHRSVQGRAR</sequence>
<feature type="transmembrane region" description="Helical" evidence="1">
    <location>
        <begin position="83"/>
        <end position="102"/>
    </location>
</feature>
<dbReference type="EMBL" id="CP013910">
    <property type="protein sequence ID" value="ALW89445.1"/>
    <property type="molecule type" value="Genomic_DNA"/>
</dbReference>
<organism evidence="2 3">
    <name type="scientific">Deinococcus actinosclerus</name>
    <dbReference type="NCBI Taxonomy" id="1768108"/>
    <lineage>
        <taxon>Bacteria</taxon>
        <taxon>Thermotogati</taxon>
        <taxon>Deinococcota</taxon>
        <taxon>Deinococci</taxon>
        <taxon>Deinococcales</taxon>
        <taxon>Deinococcaceae</taxon>
        <taxon>Deinococcus</taxon>
    </lineage>
</organism>
<evidence type="ECO:0000256" key="1">
    <source>
        <dbReference type="SAM" id="Phobius"/>
    </source>
</evidence>
<keyword evidence="1" id="KW-0812">Transmembrane</keyword>
<keyword evidence="3" id="KW-1185">Reference proteome</keyword>
<keyword evidence="1" id="KW-0472">Membrane</keyword>
<feature type="transmembrane region" description="Helical" evidence="1">
    <location>
        <begin position="53"/>
        <end position="71"/>
    </location>
</feature>
<evidence type="ECO:0000313" key="2">
    <source>
        <dbReference type="EMBL" id="ALW89445.1"/>
    </source>
</evidence>
<protein>
    <recommendedName>
        <fullName evidence="4">MFS transporter permease</fullName>
    </recommendedName>
</protein>
<dbReference type="RefSeq" id="WP_062158774.1">
    <property type="nucleotide sequence ID" value="NZ_CP013910.1"/>
</dbReference>
<accession>A0ABM5X6P8</accession>
<keyword evidence="1" id="KW-1133">Transmembrane helix</keyword>
<gene>
    <name evidence="2" type="ORF">AUC44_11505</name>
</gene>
<evidence type="ECO:0000313" key="3">
    <source>
        <dbReference type="Proteomes" id="UP000060071"/>
    </source>
</evidence>
<evidence type="ECO:0008006" key="4">
    <source>
        <dbReference type="Google" id="ProtNLM"/>
    </source>
</evidence>